<dbReference type="InterPro" id="IPR045079">
    <property type="entry name" value="Oxoprolinase-like"/>
</dbReference>
<dbReference type="GO" id="GO:0017168">
    <property type="term" value="F:5-oxoprolinase (ATP-hydrolyzing) activity"/>
    <property type="evidence" value="ECO:0007669"/>
    <property type="project" value="TreeGrafter"/>
</dbReference>
<evidence type="ECO:0000259" key="2">
    <source>
        <dbReference type="Pfam" id="PF05378"/>
    </source>
</evidence>
<dbReference type="Pfam" id="PF01968">
    <property type="entry name" value="Hydantoinase_A"/>
    <property type="match status" value="1"/>
</dbReference>
<reference evidence="3 4" key="1">
    <citation type="submission" date="2018-06" db="EMBL/GenBank/DDBJ databases">
        <authorList>
            <consortium name="Pathogen Informatics"/>
            <person name="Doyle S."/>
        </authorList>
    </citation>
    <scope>NUCLEOTIDE SEQUENCE [LARGE SCALE GENOMIC DNA]</scope>
    <source>
        <strain evidence="3 4">NCTC1542</strain>
    </source>
</reference>
<organism evidence="3 4">
    <name type="scientific">Mycolicibacterium fortuitum</name>
    <name type="common">Mycobacterium fortuitum</name>
    <dbReference type="NCBI Taxonomy" id="1766"/>
    <lineage>
        <taxon>Bacteria</taxon>
        <taxon>Bacillati</taxon>
        <taxon>Actinomycetota</taxon>
        <taxon>Actinomycetes</taxon>
        <taxon>Mycobacteriales</taxon>
        <taxon>Mycobacteriaceae</taxon>
        <taxon>Mycolicibacterium</taxon>
    </lineage>
</organism>
<evidence type="ECO:0000313" key="3">
    <source>
        <dbReference type="EMBL" id="SUA02871.1"/>
    </source>
</evidence>
<evidence type="ECO:0000259" key="1">
    <source>
        <dbReference type="Pfam" id="PF01968"/>
    </source>
</evidence>
<sequence>MTPQPGKLRIGVDGVGSTAVALDSRNRIVAVHRRRQISDSPVELLDEVLRTVSGTAEIDRVVLILPDLEIQRASQPGRVGVLRIGSPTTAVPPLAAWPVDRAGAAGAVCVVRGGHEYNGNVSAPLDTAAVAQFARGCIGQVDAIALAGVNALENPEHEELAANIISDELGPDIAVIRGSDTEVVGLLERENTAVLDAALAGAARRRLNQLTAVVEAHARNAAVYVLRGDGTVLPATYAGNHATASMSSERAGLINGSAHLAEVSSAVVVHVTAAAATVATTIAGLIPDSGRLWEIDGIRTGIRAPRIAAIARSDGSFAERVHAAIARARWGHDSVPVVIVGERAADVPDTASVTAIRPARSEFAAAVGAAVAEAAGSVDRIFWQGAGGRQVSVARARRLATDAALRAGADPRTVRETPVREALMTYVPVPAARLQVTVIGPVMESAPTPAVRAC</sequence>
<dbReference type="EMBL" id="UGQY01000004">
    <property type="protein sequence ID" value="SUA02871.1"/>
    <property type="molecule type" value="Genomic_DNA"/>
</dbReference>
<feature type="domain" description="Hydantoinase A/oxoprolinase" evidence="1">
    <location>
        <begin position="189"/>
        <end position="268"/>
    </location>
</feature>
<proteinExistence type="predicted"/>
<dbReference type="InterPro" id="IPR008040">
    <property type="entry name" value="Hydant_A_N"/>
</dbReference>
<dbReference type="AlphaFoldDB" id="A0A378UZ98"/>
<dbReference type="Proteomes" id="UP000255389">
    <property type="component" value="Unassembled WGS sequence"/>
</dbReference>
<dbReference type="GO" id="GO:0005829">
    <property type="term" value="C:cytosol"/>
    <property type="evidence" value="ECO:0007669"/>
    <property type="project" value="TreeGrafter"/>
</dbReference>
<dbReference type="InterPro" id="IPR002821">
    <property type="entry name" value="Hydantoinase_A"/>
</dbReference>
<accession>A0A378UZ98</accession>
<dbReference type="PANTHER" id="PTHR11365">
    <property type="entry name" value="5-OXOPROLINASE RELATED"/>
    <property type="match status" value="1"/>
</dbReference>
<name>A0A378UZ98_MYCFO</name>
<dbReference type="GO" id="GO:0006749">
    <property type="term" value="P:glutathione metabolic process"/>
    <property type="evidence" value="ECO:0007669"/>
    <property type="project" value="TreeGrafter"/>
</dbReference>
<protein>
    <submittedName>
        <fullName evidence="3">Uncharacterized conserved protein</fullName>
    </submittedName>
</protein>
<dbReference type="PANTHER" id="PTHR11365:SF23">
    <property type="entry name" value="HYPOTHETICAL 5-OXOPROLINASE (EUROFUNG)-RELATED"/>
    <property type="match status" value="1"/>
</dbReference>
<gene>
    <name evidence="3" type="ORF">NCTC1542_04344</name>
</gene>
<dbReference type="Pfam" id="PF05378">
    <property type="entry name" value="Hydant_A_N"/>
    <property type="match status" value="1"/>
</dbReference>
<feature type="domain" description="Hydantoinase/oxoprolinase N-terminal" evidence="2">
    <location>
        <begin position="108"/>
        <end position="168"/>
    </location>
</feature>
<evidence type="ECO:0000313" key="4">
    <source>
        <dbReference type="Proteomes" id="UP000255389"/>
    </source>
</evidence>